<keyword evidence="3" id="KW-1185">Reference proteome</keyword>
<feature type="transmembrane region" description="Helical" evidence="1">
    <location>
        <begin position="350"/>
        <end position="368"/>
    </location>
</feature>
<dbReference type="Proteomes" id="UP001303614">
    <property type="component" value="Unassembled WGS sequence"/>
</dbReference>
<name>A0ABU5PT90_9XANT</name>
<feature type="transmembrane region" description="Helical" evidence="1">
    <location>
        <begin position="246"/>
        <end position="266"/>
    </location>
</feature>
<feature type="transmembrane region" description="Helical" evidence="1">
    <location>
        <begin position="166"/>
        <end position="183"/>
    </location>
</feature>
<keyword evidence="1" id="KW-0812">Transmembrane</keyword>
<feature type="transmembrane region" description="Helical" evidence="1">
    <location>
        <begin position="380"/>
        <end position="398"/>
    </location>
</feature>
<keyword evidence="1" id="KW-0472">Membrane</keyword>
<evidence type="ECO:0000313" key="3">
    <source>
        <dbReference type="Proteomes" id="UP001303614"/>
    </source>
</evidence>
<comment type="caution">
    <text evidence="2">The sequence shown here is derived from an EMBL/GenBank/DDBJ whole genome shotgun (WGS) entry which is preliminary data.</text>
</comment>
<sequence>MSQIPAKSTAIHRISAGRSLAFLRSLLFSNSARTSLAGVLLAVNVFLLLVFLFSYYQGYFHSDSSVRNLLAQEMHDSGSFFPPDWNYVNKDLMVVFPHLIVWGLLFFFDNSYTLFAVAGVITALLILGSVWWFTSLLGDVSWQRILSLAVLAGGISITFAEDMFGQAAYGVLLALTCLLMVLGWRSMTSMRNQRLVWWVLLFGLVTLVTWSNPQRAAASYLLPLYCGLAAYLWGERWKERMLAMSPVLAITVAGFVAGFGISLWSLDHVNNNAGAGAARWLDFNGMARNALQTLHGLMGLLGALPVANGDVISRSGIYAALRLVAGLVVLMLIGRRVVLLCSSRAPQMRFVGGVVAGLALCFVFLQITTTVPDMDNPLVSARYLTPALVLGLVVLFCSPLKHASWLEATLIIGLGVLLASNSVVSINPNSLVNPGWKNPQREAMIDELKTMGLHYGYASYWNAGALTVLGRNEVKVRQILIPKGLPLPMRHLSSDNWYEPEAWAGETFLLLTDAEVAAVDWGALTRYAGQPVREAKVQGMRVFVFKDNLSANLPGWSVRLHGPHHIRAMPNGMKTVGHWLDAESALQTRKDESGYLQFGPYMQLGRGHYRASFDVSGKAESAAQIVATVDVVAAGGGQVLGALPVMANGQSEYAIDFSLKQPVQNLELRVTSNGAGEVIYKGVTLSPIP</sequence>
<evidence type="ECO:0000256" key="1">
    <source>
        <dbReference type="SAM" id="Phobius"/>
    </source>
</evidence>
<feature type="transmembrane region" description="Helical" evidence="1">
    <location>
        <begin position="114"/>
        <end position="133"/>
    </location>
</feature>
<proteinExistence type="predicted"/>
<feature type="transmembrane region" description="Helical" evidence="1">
    <location>
        <begin position="217"/>
        <end position="234"/>
    </location>
</feature>
<keyword evidence="1" id="KW-1133">Transmembrane helix</keyword>
<evidence type="ECO:0000313" key="2">
    <source>
        <dbReference type="EMBL" id="MEA5122810.1"/>
    </source>
</evidence>
<feature type="transmembrane region" description="Helical" evidence="1">
    <location>
        <begin position="195"/>
        <end position="211"/>
    </location>
</feature>
<reference evidence="2 3" key="1">
    <citation type="submission" date="2023-12" db="EMBL/GenBank/DDBJ databases">
        <title>Genome sequencing of Xanthomonas floridensis.</title>
        <authorList>
            <person name="Greer S."/>
            <person name="Harrison J."/>
            <person name="Grant M."/>
            <person name="Vicente J."/>
            <person name="Studholme D."/>
        </authorList>
    </citation>
    <scope>NUCLEOTIDE SEQUENCE [LARGE SCALE GENOMIC DNA]</scope>
    <source>
        <strain evidence="2 3">WHRI 8848</strain>
    </source>
</reference>
<dbReference type="RefSeq" id="WP_153041988.1">
    <property type="nucleotide sequence ID" value="NZ_JAYFSN010000005.1"/>
</dbReference>
<organism evidence="2 3">
    <name type="scientific">Xanthomonas floridensis</name>
    <dbReference type="NCBI Taxonomy" id="1843580"/>
    <lineage>
        <taxon>Bacteria</taxon>
        <taxon>Pseudomonadati</taxon>
        <taxon>Pseudomonadota</taxon>
        <taxon>Gammaproteobacteria</taxon>
        <taxon>Lysobacterales</taxon>
        <taxon>Lysobacteraceae</taxon>
        <taxon>Xanthomonas</taxon>
    </lineage>
</organism>
<feature type="transmembrane region" description="Helical" evidence="1">
    <location>
        <begin position="36"/>
        <end position="56"/>
    </location>
</feature>
<feature type="transmembrane region" description="Helical" evidence="1">
    <location>
        <begin position="145"/>
        <end position="160"/>
    </location>
</feature>
<gene>
    <name evidence="2" type="ORF">VB146_02765</name>
</gene>
<feature type="transmembrane region" description="Helical" evidence="1">
    <location>
        <begin position="405"/>
        <end position="424"/>
    </location>
</feature>
<evidence type="ECO:0008006" key="4">
    <source>
        <dbReference type="Google" id="ProtNLM"/>
    </source>
</evidence>
<dbReference type="EMBL" id="JAYFSO010000002">
    <property type="protein sequence ID" value="MEA5122810.1"/>
    <property type="molecule type" value="Genomic_DNA"/>
</dbReference>
<protein>
    <recommendedName>
        <fullName evidence="4">Glycosyltransferase RgtA/B/C/D-like domain-containing protein</fullName>
    </recommendedName>
</protein>
<feature type="transmembrane region" description="Helical" evidence="1">
    <location>
        <begin position="317"/>
        <end position="338"/>
    </location>
</feature>
<accession>A0ABU5PT90</accession>